<protein>
    <submittedName>
        <fullName evidence="1">CRISPR-associated protein Csy2</fullName>
    </submittedName>
</protein>
<accession>T0ZZX8</accession>
<name>T0ZZX8_9ZZZZ</name>
<sequence length="172" mass="19340">ALADIEWTLLLQCERNISAHEQVRETLLRMRLAGGPIRSVHVSTHSTWDDAMAHTLRNGFWIEDATDLLTDAVDPLSAALDAVRSRSNGWIVPANLGYALLEPPRERRGARDGRHHAFAEPMIGLIRYVPANAARSPERALSPQDLWRYGWDADQFLITNRRGISLQPNLNS</sequence>
<gene>
    <name evidence="1" type="ORF">B2A_07385</name>
</gene>
<reference evidence="1" key="2">
    <citation type="journal article" date="2014" name="ISME J.">
        <title>Microbial stratification in low pH oxic and suboxic macroscopic growths along an acid mine drainage.</title>
        <authorList>
            <person name="Mendez-Garcia C."/>
            <person name="Mesa V."/>
            <person name="Sprenger R.R."/>
            <person name="Richter M."/>
            <person name="Diez M.S."/>
            <person name="Solano J."/>
            <person name="Bargiela R."/>
            <person name="Golyshina O.V."/>
            <person name="Manteca A."/>
            <person name="Ramos J.L."/>
            <person name="Gallego J.R."/>
            <person name="Llorente I."/>
            <person name="Martins Dos Santos V.A."/>
            <person name="Jensen O.N."/>
            <person name="Pelaez A.I."/>
            <person name="Sanchez J."/>
            <person name="Ferrer M."/>
        </authorList>
    </citation>
    <scope>NUCLEOTIDE SEQUENCE</scope>
</reference>
<feature type="non-terminal residue" evidence="1">
    <location>
        <position position="1"/>
    </location>
</feature>
<comment type="caution">
    <text evidence="1">The sequence shown here is derived from an EMBL/GenBank/DDBJ whole genome shotgun (WGS) entry which is preliminary data.</text>
</comment>
<evidence type="ECO:0000313" key="1">
    <source>
        <dbReference type="EMBL" id="EQD50213.1"/>
    </source>
</evidence>
<organism evidence="1">
    <name type="scientific">mine drainage metagenome</name>
    <dbReference type="NCBI Taxonomy" id="410659"/>
    <lineage>
        <taxon>unclassified sequences</taxon>
        <taxon>metagenomes</taxon>
        <taxon>ecological metagenomes</taxon>
    </lineage>
</organism>
<proteinExistence type="predicted"/>
<reference evidence="1" key="1">
    <citation type="submission" date="2013-08" db="EMBL/GenBank/DDBJ databases">
        <authorList>
            <person name="Mendez C."/>
            <person name="Richter M."/>
            <person name="Ferrer M."/>
            <person name="Sanchez J."/>
        </authorList>
    </citation>
    <scope>NUCLEOTIDE SEQUENCE</scope>
</reference>
<dbReference type="AlphaFoldDB" id="T0ZZX8"/>
<dbReference type="EMBL" id="AUZZ01005284">
    <property type="protein sequence ID" value="EQD50213.1"/>
    <property type="molecule type" value="Genomic_DNA"/>
</dbReference>